<feature type="region of interest" description="Disordered" evidence="1">
    <location>
        <begin position="324"/>
        <end position="343"/>
    </location>
</feature>
<evidence type="ECO:0000259" key="2">
    <source>
        <dbReference type="Pfam" id="PF23568"/>
    </source>
</evidence>
<evidence type="ECO:0000313" key="6">
    <source>
        <dbReference type="Proteomes" id="UP001604277"/>
    </source>
</evidence>
<comment type="caution">
    <text evidence="5">The sequence shown here is derived from an EMBL/GenBank/DDBJ whole genome shotgun (WGS) entry which is preliminary data.</text>
</comment>
<dbReference type="InterPro" id="IPR056512">
    <property type="entry name" value="LIN_N"/>
</dbReference>
<dbReference type="InterPro" id="IPR056514">
    <property type="entry name" value="ARM_LIN_2nd"/>
</dbReference>
<dbReference type="PANTHER" id="PTHR35549:SF3">
    <property type="entry name" value="E3 UBIQUITIN-PROTEIN LIGASE LIN"/>
    <property type="match status" value="1"/>
</dbReference>
<dbReference type="Pfam" id="PF23654">
    <property type="entry name" value="ARM_LIN_2nd"/>
    <property type="match status" value="1"/>
</dbReference>
<evidence type="ECO:0000313" key="5">
    <source>
        <dbReference type="EMBL" id="KAL2494052.1"/>
    </source>
</evidence>
<feature type="region of interest" description="Disordered" evidence="1">
    <location>
        <begin position="51"/>
        <end position="89"/>
    </location>
</feature>
<protein>
    <submittedName>
        <fullName evidence="5">E3 ubiquitin-protein ligase</fullName>
    </submittedName>
</protein>
<feature type="domain" description="Putative E3 ubiquitin-protein ligase LIN N-terminal" evidence="2">
    <location>
        <begin position="103"/>
        <end position="325"/>
    </location>
</feature>
<dbReference type="InterPro" id="IPR011989">
    <property type="entry name" value="ARM-like"/>
</dbReference>
<gene>
    <name evidence="5" type="ORF">Fot_37809</name>
</gene>
<dbReference type="AlphaFoldDB" id="A0ABD1S016"/>
<evidence type="ECO:0000259" key="3">
    <source>
        <dbReference type="Pfam" id="PF23628"/>
    </source>
</evidence>
<keyword evidence="6" id="KW-1185">Reference proteome</keyword>
<dbReference type="Proteomes" id="UP001604277">
    <property type="component" value="Unassembled WGS sequence"/>
</dbReference>
<dbReference type="InterPro" id="IPR016024">
    <property type="entry name" value="ARM-type_fold"/>
</dbReference>
<evidence type="ECO:0000256" key="1">
    <source>
        <dbReference type="SAM" id="MobiDB-lite"/>
    </source>
</evidence>
<evidence type="ECO:0000259" key="4">
    <source>
        <dbReference type="Pfam" id="PF23654"/>
    </source>
</evidence>
<feature type="domain" description="Putative E3 ubiquitin-protein ligase LIN ARM-like" evidence="3">
    <location>
        <begin position="609"/>
        <end position="975"/>
    </location>
</feature>
<feature type="compositionally biased region" description="Basic and acidic residues" evidence="1">
    <location>
        <begin position="51"/>
        <end position="60"/>
    </location>
</feature>
<dbReference type="PANTHER" id="PTHR35549">
    <property type="entry name" value="OS04G0584500 PROTEIN"/>
    <property type="match status" value="1"/>
</dbReference>
<accession>A0ABD1S016</accession>
<reference evidence="6" key="1">
    <citation type="submission" date="2024-07" db="EMBL/GenBank/DDBJ databases">
        <title>Two chromosome-level genome assemblies of Korean endemic species Abeliophyllum distichum and Forsythia ovata (Oleaceae).</title>
        <authorList>
            <person name="Jang H."/>
        </authorList>
    </citation>
    <scope>NUCLEOTIDE SEQUENCE [LARGE SCALE GENOMIC DNA]</scope>
</reference>
<dbReference type="EMBL" id="JBFOLJ010000011">
    <property type="protein sequence ID" value="KAL2494052.1"/>
    <property type="molecule type" value="Genomic_DNA"/>
</dbReference>
<feature type="compositionally biased region" description="Basic and acidic residues" evidence="1">
    <location>
        <begin position="75"/>
        <end position="89"/>
    </location>
</feature>
<dbReference type="Pfam" id="PF23568">
    <property type="entry name" value="ARM_LIN"/>
    <property type="match status" value="1"/>
</dbReference>
<feature type="domain" description="Putative E3 ubiquitin-protein ligase LIN ARM repeats" evidence="4">
    <location>
        <begin position="447"/>
        <end position="608"/>
    </location>
</feature>
<dbReference type="InterPro" id="IPR055566">
    <property type="entry name" value="ARM_LIN"/>
</dbReference>
<dbReference type="Gene3D" id="1.25.10.10">
    <property type="entry name" value="Leucine-rich Repeat Variant"/>
    <property type="match status" value="1"/>
</dbReference>
<proteinExistence type="predicted"/>
<dbReference type="SUPFAM" id="SSF48371">
    <property type="entry name" value="ARM repeat"/>
    <property type="match status" value="1"/>
</dbReference>
<dbReference type="Pfam" id="PF23628">
    <property type="entry name" value="ARM_LIN_C"/>
    <property type="match status" value="1"/>
</dbReference>
<organism evidence="5 6">
    <name type="scientific">Forsythia ovata</name>
    <dbReference type="NCBI Taxonomy" id="205694"/>
    <lineage>
        <taxon>Eukaryota</taxon>
        <taxon>Viridiplantae</taxon>
        <taxon>Streptophyta</taxon>
        <taxon>Embryophyta</taxon>
        <taxon>Tracheophyta</taxon>
        <taxon>Spermatophyta</taxon>
        <taxon>Magnoliopsida</taxon>
        <taxon>eudicotyledons</taxon>
        <taxon>Gunneridae</taxon>
        <taxon>Pentapetalae</taxon>
        <taxon>asterids</taxon>
        <taxon>lamiids</taxon>
        <taxon>Lamiales</taxon>
        <taxon>Oleaceae</taxon>
        <taxon>Forsythieae</taxon>
        <taxon>Forsythia</taxon>
    </lineage>
</organism>
<sequence>MASLHELLSEEGFEHQRSLKSRKKVKFKDRRVQDESITLPIYMCHDRRSFDSSSKQRGEKASSLNGSSVFSSRRRGSDSERSNTKSIAEDISRKDAPAIDDAAVKTVISILTGYVGQYLRDKNFRETIREKCYSCFVKRKKYSSDNGIFANMELGIQSIERLVESQEINMKSLKNSIRLLKIVASLNSKTSRDGSTCGTPNSYLSACAQLYLSIVYKIAKNDRNSAKHILQVFCDSPFLARTHLLPELWEHFFLPHLLHLKIWYTKELEFLPNSEYVDKETKIKALNKLYNNQLDFGTIQFASYYKEWLKVGAPAPTVPSVPLPSRISHARSRRRSSDSSTSFNSINNKSLYQAVFGHIKEEEKFCIVEEDIKHCSHVEERAMDQQWSSSRSYRKPKVELWPENHKSDYFRFLACRSGPTEGCLLEENYMPKNAIIKNAENIHLSPSNDLVRAISAISSLGSLIDCEMAIRVVSKVWLDSQGDPIIEDLLSQVPVMEGIMEVLFVSNDDEILELAISILAELATKREMNAKILLNSDPHLDVFLRLLRSNNLFLKAAALLYLVKPKAKQMISTEWIPLVLRVLEFGDQTQTLFTVRCIPQVAAHYLLDQLLMGFHEDKNLENARQIISLGGLSLLVRRMDLGDTCEKSKAASVLHCCIQADGSCRHYLSKNLKKDDIISLLVLGKQMNSHGLALVLLTELLCLSRRNQREEFLSGLIKGWDCLNTMHILLLYLQKARPDERPIVAVILLQLDLMGDPLECSVYREEVVDAMVKALDCQVFNGIVQEQSAKALLIFGGQFSYNGEPVVEKWLLRKAGFDEKSEDSFCGKDICIDGYLHLNQEDKTMEIWQRKAAMVLLTVGNTRLLGALSDSMANGIPCLARASLVTVCWMSCGLHSLGDTHLKFAACSVLMPQLVESLNHDRPLEERILASFSLLSLIKGTDYFSKPSPANNELLSRLSKLSQVTWTAKELISIMTSIQQED</sequence>
<name>A0ABD1S016_9LAMI</name>